<proteinExistence type="predicted"/>
<dbReference type="Proteomes" id="UP000198806">
    <property type="component" value="Unassembled WGS sequence"/>
</dbReference>
<organism evidence="1 2">
    <name type="scientific">Anaerocolumna aminovalerica</name>
    <dbReference type="NCBI Taxonomy" id="1527"/>
    <lineage>
        <taxon>Bacteria</taxon>
        <taxon>Bacillati</taxon>
        <taxon>Bacillota</taxon>
        <taxon>Clostridia</taxon>
        <taxon>Lachnospirales</taxon>
        <taxon>Lachnospiraceae</taxon>
        <taxon>Anaerocolumna</taxon>
    </lineage>
</organism>
<protein>
    <recommendedName>
        <fullName evidence="3">Transposase</fullName>
    </recommendedName>
</protein>
<evidence type="ECO:0000313" key="1">
    <source>
        <dbReference type="EMBL" id="SFO65667.1"/>
    </source>
</evidence>
<reference evidence="1 2" key="1">
    <citation type="submission" date="2016-10" db="EMBL/GenBank/DDBJ databases">
        <authorList>
            <person name="de Groot N.N."/>
        </authorList>
    </citation>
    <scope>NUCLEOTIDE SEQUENCE [LARGE SCALE GENOMIC DNA]</scope>
    <source>
        <strain evidence="1 2">DSM 1283</strain>
    </source>
</reference>
<dbReference type="EMBL" id="FOWD01000058">
    <property type="protein sequence ID" value="SFO65667.1"/>
    <property type="molecule type" value="Genomic_DNA"/>
</dbReference>
<dbReference type="OrthoDB" id="9808061at2"/>
<accession>A0A1I5IYR7</accession>
<gene>
    <name evidence="1" type="ORF">SAMN04489757_1581</name>
</gene>
<evidence type="ECO:0000313" key="2">
    <source>
        <dbReference type="Proteomes" id="UP000198806"/>
    </source>
</evidence>
<dbReference type="STRING" id="1527.SAMN04489757_1581"/>
<dbReference type="RefSeq" id="WP_091689082.1">
    <property type="nucleotide sequence ID" value="NZ_BAABFM010000059.1"/>
</dbReference>
<keyword evidence="2" id="KW-1185">Reference proteome</keyword>
<evidence type="ECO:0008006" key="3">
    <source>
        <dbReference type="Google" id="ProtNLM"/>
    </source>
</evidence>
<dbReference type="NCBIfam" id="NF047593">
    <property type="entry name" value="IS66_ISAeme5_TnpA"/>
    <property type="match status" value="1"/>
</dbReference>
<dbReference type="AlphaFoldDB" id="A0A1I5IYR7"/>
<sequence>MTTQEVKHHYSIQKWTSIIQECITSGLPVRQWCNQNGILEGSYYYWLKKVRLRTLEDFPTVTPEDIHQPVSQNSTVFAKLPIPQKRMPADVILSVNGMEIGFNNTATVELIHAVLSAVNKVC</sequence>
<name>A0A1I5IYR7_9FIRM</name>